<evidence type="ECO:0000313" key="2">
    <source>
        <dbReference type="Proteomes" id="UP001148786"/>
    </source>
</evidence>
<reference evidence="1" key="1">
    <citation type="submission" date="2022-07" db="EMBL/GenBank/DDBJ databases">
        <title>Genome Sequence of Agrocybe chaxingu.</title>
        <authorList>
            <person name="Buettner E."/>
        </authorList>
    </citation>
    <scope>NUCLEOTIDE SEQUENCE</scope>
    <source>
        <strain evidence="1">MP-N11</strain>
    </source>
</reference>
<dbReference type="InterPro" id="IPR032675">
    <property type="entry name" value="LRR_dom_sf"/>
</dbReference>
<name>A0A9W8K6R7_9AGAR</name>
<comment type="caution">
    <text evidence="1">The sequence shown here is derived from an EMBL/GenBank/DDBJ whole genome shotgun (WGS) entry which is preliminary data.</text>
</comment>
<dbReference type="EMBL" id="JANKHO010000152">
    <property type="protein sequence ID" value="KAJ3514288.1"/>
    <property type="molecule type" value="Genomic_DNA"/>
</dbReference>
<dbReference type="AlphaFoldDB" id="A0A9W8K6R7"/>
<protein>
    <submittedName>
        <fullName evidence="1">Uncharacterized protein</fullName>
    </submittedName>
</protein>
<gene>
    <name evidence="1" type="ORF">NLJ89_g2456</name>
</gene>
<dbReference type="SUPFAM" id="SSF52047">
    <property type="entry name" value="RNI-like"/>
    <property type="match status" value="1"/>
</dbReference>
<dbReference type="Proteomes" id="UP001148786">
    <property type="component" value="Unassembled WGS sequence"/>
</dbReference>
<dbReference type="OrthoDB" id="3541472at2759"/>
<accession>A0A9W8K6R7</accession>
<dbReference type="Gene3D" id="3.80.10.10">
    <property type="entry name" value="Ribonuclease Inhibitor"/>
    <property type="match status" value="1"/>
</dbReference>
<proteinExistence type="predicted"/>
<sequence length="530" mass="59702">MRKNHDTSCLQVQHQAKVLLTDSASVNDATNRRDVVGVLDLPLEIIREIILQMHAAIRGPSRQYCRLRTSTLGEYRLVCKAFNATVEPIQFATLVFDFHPWQAENLTSAAKHLKLIAEGESPASYSTQSLQISCLDPYWRGPLGALNGYPGSWNRDLSVTDGSKRADQVSQMVSKYLAKAIASLEILRRVELEELRLTFSDGSFSEDIFSLSKITGLRKLSIYLPRLNDPADYMRLATTCNEIILGNPSLDRLTIVGPQEQIVSMTFHHFLGRFDVASPLKLLHLRLQNVMLELDAITLPQLSSLTSLDLRNSRHNLDDEAWGLFLSAGIRLVSLSIDIFTRPLLGYLSSFSGLLRLTIQDRHKIPACDDANYLFLTVIPLHKESLKELYLFCTFPCDLSLDWLKGNPLAICPNLTHFGVSLPSDTIEVALEGLRLIISTPRKERLHMLYICRSQLSIGFLCGAGVGRYTMQAQQAAQTIVAKWEIDDPQLYPAYICINGREVCHIVPDEGHPGKYRYKQHPNQRKFVIL</sequence>
<organism evidence="1 2">
    <name type="scientific">Agrocybe chaxingu</name>
    <dbReference type="NCBI Taxonomy" id="84603"/>
    <lineage>
        <taxon>Eukaryota</taxon>
        <taxon>Fungi</taxon>
        <taxon>Dikarya</taxon>
        <taxon>Basidiomycota</taxon>
        <taxon>Agaricomycotina</taxon>
        <taxon>Agaricomycetes</taxon>
        <taxon>Agaricomycetidae</taxon>
        <taxon>Agaricales</taxon>
        <taxon>Agaricineae</taxon>
        <taxon>Strophariaceae</taxon>
        <taxon>Agrocybe</taxon>
    </lineage>
</organism>
<keyword evidence="2" id="KW-1185">Reference proteome</keyword>
<evidence type="ECO:0000313" key="1">
    <source>
        <dbReference type="EMBL" id="KAJ3514288.1"/>
    </source>
</evidence>